<accession>A0ABY7SLW3</accession>
<protein>
    <submittedName>
        <fullName evidence="3">Amidohydrolase</fullName>
    </submittedName>
</protein>
<dbReference type="InterPro" id="IPR032466">
    <property type="entry name" value="Metal_Hydrolase"/>
</dbReference>
<dbReference type="PANTHER" id="PTHR21240:SF30">
    <property type="entry name" value="AMIDOHYDROLASE-RELATED DOMAIN-CONTAINING PROTEIN-RELATED"/>
    <property type="match status" value="1"/>
</dbReference>
<evidence type="ECO:0000313" key="3">
    <source>
        <dbReference type="EMBL" id="WCR07796.1"/>
    </source>
</evidence>
<dbReference type="InterPro" id="IPR006680">
    <property type="entry name" value="Amidohydro-rel"/>
</dbReference>
<gene>
    <name evidence="3" type="ORF">JHX87_02885</name>
</gene>
<keyword evidence="1" id="KW-0456">Lyase</keyword>
<dbReference type="PANTHER" id="PTHR21240">
    <property type="entry name" value="2-AMINO-3-CARBOXYLMUCONATE-6-SEMIALDEHYDE DECARBOXYLASE"/>
    <property type="match status" value="1"/>
</dbReference>
<organism evidence="3 4">
    <name type="scientific">Paracoccus fistulariae</name>
    <dbReference type="NCBI Taxonomy" id="658446"/>
    <lineage>
        <taxon>Bacteria</taxon>
        <taxon>Pseudomonadati</taxon>
        <taxon>Pseudomonadota</taxon>
        <taxon>Alphaproteobacteria</taxon>
        <taxon>Rhodobacterales</taxon>
        <taxon>Paracoccaceae</taxon>
        <taxon>Paracoccus</taxon>
    </lineage>
</organism>
<keyword evidence="4" id="KW-1185">Reference proteome</keyword>
<name>A0ABY7SLW3_9RHOB</name>
<dbReference type="RefSeq" id="WP_271886343.1">
    <property type="nucleotide sequence ID" value="NZ_CP067136.1"/>
</dbReference>
<sequence>MTPKITFEEHFLAPGFERHSEAFLKLIPTDQAQTLRRRLVDFDGERIEAMDRDGITHSVLSLTGPGAQGEPVETAVHMAQRANDFLADKIAPRRDRLSGLAALPMHDPDAAAAELRRAVDDLGFRGCLVNGHSQGSYYDDPKYDVFWAELERLQVPFYLHPGNAFATPHVLEGQPVLHGAVWGWGVETGSHALRLLFGGVFDRYPGVRLVLGHMGEALPFLRWRFDSRFNAYPTGIDLQRAPSDYFTRNILITTSGVNSHAALMGALGEMGPDGVMFSIDYPYEDSAEATAFIETAPLDAATKRKVCHDTAARLLGLPLLADGS</sequence>
<proteinExistence type="predicted"/>
<evidence type="ECO:0000259" key="2">
    <source>
        <dbReference type="Pfam" id="PF04909"/>
    </source>
</evidence>
<dbReference type="SUPFAM" id="SSF51556">
    <property type="entry name" value="Metallo-dependent hydrolases"/>
    <property type="match status" value="1"/>
</dbReference>
<dbReference type="Proteomes" id="UP001219349">
    <property type="component" value="Chromosome"/>
</dbReference>
<evidence type="ECO:0000256" key="1">
    <source>
        <dbReference type="ARBA" id="ARBA00023239"/>
    </source>
</evidence>
<feature type="domain" description="Amidohydrolase-related" evidence="2">
    <location>
        <begin position="36"/>
        <end position="317"/>
    </location>
</feature>
<evidence type="ECO:0000313" key="4">
    <source>
        <dbReference type="Proteomes" id="UP001219349"/>
    </source>
</evidence>
<dbReference type="EMBL" id="CP067136">
    <property type="protein sequence ID" value="WCR07796.1"/>
    <property type="molecule type" value="Genomic_DNA"/>
</dbReference>
<dbReference type="InterPro" id="IPR032465">
    <property type="entry name" value="ACMSD"/>
</dbReference>
<dbReference type="Pfam" id="PF04909">
    <property type="entry name" value="Amidohydro_2"/>
    <property type="match status" value="1"/>
</dbReference>
<reference evidence="3 4" key="1">
    <citation type="submission" date="2021-01" db="EMBL/GenBank/DDBJ databases">
        <title>Biogeographic distribution of Paracoccus.</title>
        <authorList>
            <person name="Hollensteiner J."/>
            <person name="Leineberger J."/>
            <person name="Brinkhoff T."/>
            <person name="Daniel R."/>
        </authorList>
    </citation>
    <scope>NUCLEOTIDE SEQUENCE [LARGE SCALE GENOMIC DNA]</scope>
    <source>
        <strain evidence="3 4">KCTC 22803</strain>
    </source>
</reference>
<dbReference type="Gene3D" id="3.20.20.140">
    <property type="entry name" value="Metal-dependent hydrolases"/>
    <property type="match status" value="1"/>
</dbReference>